<dbReference type="AlphaFoldDB" id="A0A9X3ZGZ3"/>
<comment type="caution">
    <text evidence="1">The sequence shown here is derived from an EMBL/GenBank/DDBJ whole genome shotgun (WGS) entry which is preliminary data.</text>
</comment>
<dbReference type="RefSeq" id="WP_267989492.1">
    <property type="nucleotide sequence ID" value="NZ_JAPJZI010000001.1"/>
</dbReference>
<reference evidence="1" key="1">
    <citation type="submission" date="2022-11" db="EMBL/GenBank/DDBJ databases">
        <title>Draft genome sequence of Hoeflea poritis E7-10 and Hoeflea prorocentri PM5-8, separated from scleractinian coral Porites lutea and marine dinoflagellate.</title>
        <authorList>
            <person name="Zhang G."/>
            <person name="Wei Q."/>
            <person name="Cai L."/>
        </authorList>
    </citation>
    <scope>NUCLEOTIDE SEQUENCE</scope>
    <source>
        <strain evidence="1">PM5-8</strain>
    </source>
</reference>
<proteinExistence type="predicted"/>
<accession>A0A9X3ZGZ3</accession>
<keyword evidence="2" id="KW-1185">Reference proteome</keyword>
<evidence type="ECO:0000313" key="1">
    <source>
        <dbReference type="EMBL" id="MDA5398050.1"/>
    </source>
</evidence>
<protein>
    <submittedName>
        <fullName evidence="1">Uncharacterized protein</fullName>
    </submittedName>
</protein>
<dbReference type="Proteomes" id="UP001151234">
    <property type="component" value="Unassembled WGS sequence"/>
</dbReference>
<gene>
    <name evidence="1" type="ORF">OQ273_05625</name>
</gene>
<name>A0A9X3ZGZ3_9HYPH</name>
<dbReference type="EMBL" id="JAPJZI010000001">
    <property type="protein sequence ID" value="MDA5398050.1"/>
    <property type="molecule type" value="Genomic_DNA"/>
</dbReference>
<sequence>MDKVHVVCLAKNLSATLLLATSVGVGHISESSAEHQHDVSGIEPQVEVFFISDVYRLHHDLDAADCGKLSFKEFGPSIVRFEERLFEFLRTEFAVETSVLSDSEVQALVDQALKDGERLGDTRQGSMLSLVTIHLLRPDIISDEWIWNQVLHQHPLSRNPNQRIGILVGYLIIDFASLEEHNAYFARLDRFWR</sequence>
<evidence type="ECO:0000313" key="2">
    <source>
        <dbReference type="Proteomes" id="UP001151234"/>
    </source>
</evidence>
<organism evidence="1 2">
    <name type="scientific">Hoeflea prorocentri</name>
    <dbReference type="NCBI Taxonomy" id="1922333"/>
    <lineage>
        <taxon>Bacteria</taxon>
        <taxon>Pseudomonadati</taxon>
        <taxon>Pseudomonadota</taxon>
        <taxon>Alphaproteobacteria</taxon>
        <taxon>Hyphomicrobiales</taxon>
        <taxon>Rhizobiaceae</taxon>
        <taxon>Hoeflea</taxon>
    </lineage>
</organism>